<proteinExistence type="predicted"/>
<dbReference type="EMBL" id="AWXU01000033">
    <property type="protein sequence ID" value="KFN49516.1"/>
    <property type="molecule type" value="Genomic_DNA"/>
</dbReference>
<reference evidence="1 2" key="1">
    <citation type="submission" date="2013-09" db="EMBL/GenBank/DDBJ databases">
        <title>Genome sequencing of Arenimonas composti.</title>
        <authorList>
            <person name="Chen F."/>
            <person name="Wang G."/>
        </authorList>
    </citation>
    <scope>NUCLEOTIDE SEQUENCE [LARGE SCALE GENOMIC DNA]</scope>
    <source>
        <strain evidence="1 2">TR7-09</strain>
    </source>
</reference>
<organism evidence="1 2">
    <name type="scientific">Arenimonas composti TR7-09 = DSM 18010</name>
    <dbReference type="NCBI Taxonomy" id="1121013"/>
    <lineage>
        <taxon>Bacteria</taxon>
        <taxon>Pseudomonadati</taxon>
        <taxon>Pseudomonadota</taxon>
        <taxon>Gammaproteobacteria</taxon>
        <taxon>Lysobacterales</taxon>
        <taxon>Lysobacteraceae</taxon>
        <taxon>Arenimonas</taxon>
    </lineage>
</organism>
<dbReference type="AlphaFoldDB" id="A0A091BCR3"/>
<comment type="caution">
    <text evidence="1">The sequence shown here is derived from an EMBL/GenBank/DDBJ whole genome shotgun (WGS) entry which is preliminary data.</text>
</comment>
<gene>
    <name evidence="1" type="ORF">P873_10200</name>
</gene>
<name>A0A091BCR3_9GAMM</name>
<dbReference type="STRING" id="1121013.GCA_000426365_02841"/>
<evidence type="ECO:0000313" key="1">
    <source>
        <dbReference type="EMBL" id="KFN49516.1"/>
    </source>
</evidence>
<dbReference type="Proteomes" id="UP000029391">
    <property type="component" value="Unassembled WGS sequence"/>
</dbReference>
<evidence type="ECO:0000313" key="2">
    <source>
        <dbReference type="Proteomes" id="UP000029391"/>
    </source>
</evidence>
<dbReference type="RefSeq" id="WP_051240150.1">
    <property type="nucleotide sequence ID" value="NZ_AUFF01000016.1"/>
</dbReference>
<keyword evidence="2" id="KW-1185">Reference proteome</keyword>
<sequence length="120" mass="13128">MSPTAPAGSEVTPSPDGRFAVWATPWEAAASQWVYHPRLVVVATGETLWAPADNRWSLERATWESDSQVRLSLRRFPGNPRRPFVEATVDCVAGIAAVGEAPAEPLTTLGQRLADAWEMR</sequence>
<protein>
    <submittedName>
        <fullName evidence="1">Uncharacterized protein</fullName>
    </submittedName>
</protein>
<accession>A0A091BCR3</accession>
<dbReference type="OrthoDB" id="8638465at2"/>